<name>A0A3S2W793_9PROT</name>
<evidence type="ECO:0000256" key="2">
    <source>
        <dbReference type="ARBA" id="ARBA00013346"/>
    </source>
</evidence>
<evidence type="ECO:0000256" key="1">
    <source>
        <dbReference type="ARBA" id="ARBA00005369"/>
    </source>
</evidence>
<gene>
    <name evidence="4" type="ORF">EOI86_06895</name>
</gene>
<dbReference type="RefSeq" id="WP_127764353.1">
    <property type="nucleotide sequence ID" value="NZ_SADE01000001.1"/>
</dbReference>
<dbReference type="Proteomes" id="UP000287447">
    <property type="component" value="Unassembled WGS sequence"/>
</dbReference>
<comment type="caution">
    <text evidence="4">The sequence shown here is derived from an EMBL/GenBank/DDBJ whole genome shotgun (WGS) entry which is preliminary data.</text>
</comment>
<dbReference type="EMBL" id="SADE01000001">
    <property type="protein sequence ID" value="RVU38981.1"/>
    <property type="molecule type" value="Genomic_DNA"/>
</dbReference>
<dbReference type="Gene3D" id="3.40.50.150">
    <property type="entry name" value="Vaccinia Virus protein VP39"/>
    <property type="match status" value="1"/>
</dbReference>
<dbReference type="PANTHER" id="PTHR11579">
    <property type="entry name" value="PROTEIN-L-ISOASPARTATE O-METHYLTRANSFERASE"/>
    <property type="match status" value="1"/>
</dbReference>
<dbReference type="GO" id="GO:0004719">
    <property type="term" value="F:protein-L-isoaspartate (D-aspartate) O-methyltransferase activity"/>
    <property type="evidence" value="ECO:0007669"/>
    <property type="project" value="InterPro"/>
</dbReference>
<dbReference type="InterPro" id="IPR000682">
    <property type="entry name" value="PCMT"/>
</dbReference>
<protein>
    <recommendedName>
        <fullName evidence="2">Protein-L-isoaspartate O-methyltransferase</fullName>
    </recommendedName>
    <alternativeName>
        <fullName evidence="3">Protein L-isoaspartyl methyltransferase</fullName>
    </alternativeName>
</protein>
<proteinExistence type="inferred from homology"/>
<dbReference type="AlphaFoldDB" id="A0A3S2W793"/>
<dbReference type="SUPFAM" id="SSF53335">
    <property type="entry name" value="S-adenosyl-L-methionine-dependent methyltransferases"/>
    <property type="match status" value="1"/>
</dbReference>
<keyword evidence="4" id="KW-0808">Transferase</keyword>
<dbReference type="Pfam" id="PF01135">
    <property type="entry name" value="PCMT"/>
    <property type="match status" value="1"/>
</dbReference>
<dbReference type="PANTHER" id="PTHR11579:SF18">
    <property type="entry name" value="PROTEIN-L-ISOASPARTATE O-METHYLTRANSFERASE"/>
    <property type="match status" value="1"/>
</dbReference>
<keyword evidence="5" id="KW-1185">Reference proteome</keyword>
<sequence>MDYALARQNMIESQLRTNKITQDELLDAVRKVPREQFLPLNKQKFAYLDEDIPLGAGRYETEPMVLATLIQALKLGPDDDVLVVGAAAGYSAAVTGQIARSVFALESEHDLAARASEQLTQFAFDNVVVVEGPLTEGKADQGPFDAILVNGAVAEIPTALTAQLKNGGRLATVVRPAEDKVGTIQVAENVGGVISERILANASVPFLKGFEPKPAFTF</sequence>
<organism evidence="4 5">
    <name type="scientific">Hwanghaeella grinnelliae</name>
    <dbReference type="NCBI Taxonomy" id="2500179"/>
    <lineage>
        <taxon>Bacteria</taxon>
        <taxon>Pseudomonadati</taxon>
        <taxon>Pseudomonadota</taxon>
        <taxon>Alphaproteobacteria</taxon>
        <taxon>Rhodospirillales</taxon>
        <taxon>Rhodospirillaceae</taxon>
        <taxon>Hwanghaeella</taxon>
    </lineage>
</organism>
<evidence type="ECO:0000256" key="3">
    <source>
        <dbReference type="ARBA" id="ARBA00030757"/>
    </source>
</evidence>
<accession>A0A3S2W793</accession>
<dbReference type="GO" id="GO:0005737">
    <property type="term" value="C:cytoplasm"/>
    <property type="evidence" value="ECO:0007669"/>
    <property type="project" value="TreeGrafter"/>
</dbReference>
<keyword evidence="4" id="KW-0489">Methyltransferase</keyword>
<evidence type="ECO:0000313" key="4">
    <source>
        <dbReference type="EMBL" id="RVU38981.1"/>
    </source>
</evidence>
<comment type="similarity">
    <text evidence="1">Belongs to the methyltransferase superfamily. L-isoaspartyl/D-aspartyl protein methyltransferase family.</text>
</comment>
<dbReference type="InterPro" id="IPR029063">
    <property type="entry name" value="SAM-dependent_MTases_sf"/>
</dbReference>
<dbReference type="GO" id="GO:0032259">
    <property type="term" value="P:methylation"/>
    <property type="evidence" value="ECO:0007669"/>
    <property type="project" value="UniProtKB-KW"/>
</dbReference>
<evidence type="ECO:0000313" key="5">
    <source>
        <dbReference type="Proteomes" id="UP000287447"/>
    </source>
</evidence>
<reference evidence="5" key="1">
    <citation type="submission" date="2019-01" db="EMBL/GenBank/DDBJ databases">
        <title>Gri0909 isolated from a small marine red alga.</title>
        <authorList>
            <person name="Kim J."/>
            <person name="Jeong S.E."/>
            <person name="Jeon C.O."/>
        </authorList>
    </citation>
    <scope>NUCLEOTIDE SEQUENCE [LARGE SCALE GENOMIC DNA]</scope>
    <source>
        <strain evidence="5">Gri0909</strain>
    </source>
</reference>
<dbReference type="OrthoDB" id="9798496at2"/>